<evidence type="ECO:0000256" key="11">
    <source>
        <dbReference type="PROSITE-ProRule" id="PRU00278"/>
    </source>
</evidence>
<evidence type="ECO:0000256" key="1">
    <source>
        <dbReference type="ARBA" id="ARBA00004382"/>
    </source>
</evidence>
<dbReference type="RefSeq" id="WP_066062448.1">
    <property type="nucleotide sequence ID" value="NZ_CP013015.1"/>
</dbReference>
<dbReference type="InterPro" id="IPR052029">
    <property type="entry name" value="PpiD_chaperone"/>
</dbReference>
<dbReference type="GO" id="GO:0003755">
    <property type="term" value="F:peptidyl-prolyl cis-trans isomerase activity"/>
    <property type="evidence" value="ECO:0007669"/>
    <property type="project" value="UniProtKB-KW"/>
</dbReference>
<dbReference type="Proteomes" id="UP000070560">
    <property type="component" value="Chromosome"/>
</dbReference>
<dbReference type="PROSITE" id="PS50198">
    <property type="entry name" value="PPIC_PPIASE_2"/>
    <property type="match status" value="2"/>
</dbReference>
<evidence type="ECO:0000256" key="3">
    <source>
        <dbReference type="ARBA" id="ARBA00022519"/>
    </source>
</evidence>
<dbReference type="PROSITE" id="PS01096">
    <property type="entry name" value="PPIC_PPIASE_1"/>
    <property type="match status" value="1"/>
</dbReference>
<evidence type="ECO:0000256" key="9">
    <source>
        <dbReference type="ARBA" id="ARBA00040743"/>
    </source>
</evidence>
<dbReference type="InterPro" id="IPR046357">
    <property type="entry name" value="PPIase_dom_sf"/>
</dbReference>
<dbReference type="Gene3D" id="1.10.4030.10">
    <property type="entry name" value="Porin chaperone SurA, peptide-binding domain"/>
    <property type="match status" value="1"/>
</dbReference>
<reference evidence="14 15" key="1">
    <citation type="submission" date="2015-10" db="EMBL/GenBank/DDBJ databases">
        <title>Candidatus Desulfofervidus auxilii, a hydrogenotrophic sulfate-reducing bacterium involved in the thermophilic anaerobic oxidation of methane.</title>
        <authorList>
            <person name="Krukenberg V."/>
            <person name="Richter M."/>
            <person name="Wegener G."/>
        </authorList>
    </citation>
    <scope>NUCLEOTIDE SEQUENCE [LARGE SCALE GENOMIC DNA]</scope>
    <source>
        <strain evidence="14 15">HS1</strain>
    </source>
</reference>
<dbReference type="Pfam" id="PF13624">
    <property type="entry name" value="SurA_N_3"/>
    <property type="match status" value="1"/>
</dbReference>
<dbReference type="KEGG" id="daw:HS1_001240"/>
<dbReference type="GO" id="GO:0005886">
    <property type="term" value="C:plasma membrane"/>
    <property type="evidence" value="ECO:0007669"/>
    <property type="project" value="UniProtKB-SubCell"/>
</dbReference>
<dbReference type="SUPFAM" id="SSF109998">
    <property type="entry name" value="Triger factor/SurA peptide-binding domain-like"/>
    <property type="match status" value="1"/>
</dbReference>
<evidence type="ECO:0000313" key="15">
    <source>
        <dbReference type="Proteomes" id="UP000070560"/>
    </source>
</evidence>
<evidence type="ECO:0000256" key="5">
    <source>
        <dbReference type="ARBA" id="ARBA00022989"/>
    </source>
</evidence>
<dbReference type="Pfam" id="PF13145">
    <property type="entry name" value="Rotamase_2"/>
    <property type="match status" value="1"/>
</dbReference>
<keyword evidence="4 12" id="KW-0812">Transmembrane</keyword>
<dbReference type="InterPro" id="IPR027304">
    <property type="entry name" value="Trigger_fact/SurA_dom_sf"/>
</dbReference>
<evidence type="ECO:0000256" key="6">
    <source>
        <dbReference type="ARBA" id="ARBA00023136"/>
    </source>
</evidence>
<accession>A0A7U4QKJ2</accession>
<gene>
    <name evidence="14" type="ORF">HS1_001240</name>
</gene>
<sequence length="623" mass="74129">MLNFMRRHARSWLIKAAFMIIIIVFIFWGVGSFRTRRIPVLAYVNDEPIYYPQFITLYRQVIENYRRRFKNFNEDWVKKLNLKQTVLNQLIERKLLMQEAKKAGLVVTDMELAQTIQKLFQKEGQFDYRWYKEVLARYHYTPEEFEENIREDLIISKLTDMIQSLVHVSEVEAYETYRWLNQKINLDFMVFDPKDFKKGIEIEKNALKKYFEQHQKDYLIPPQFKVAYVKIPYQELIREVQISEEEVKEYYETNKDEFFEPKKVCARHILFRIPSKASKEEVEKIKKKAEAVLAKVKKGEDFAKLAQKYSEDRASAKMGGDLGCFSEGKMVKPFEKAAFSLKKNEVSDLVRTPFGFHIIKVYEIKKEGIKPFNLVKNKIINKLKKEKATEKALKIANRIYAQAILEEDLNKGAKNYKKKTKETDYFSEKKWPPEFPLELKGEILSLKKGEISAPLEMSNGYLLVQIKDVKKERIPSFNEVKDQVKNKWIIEQAQKKAKRKAEEILNLLQKKGRIPHDYQKNIQETGFFSPQKPIPKVGFAPKVEKELFLLTLNQPYLDYVPEIKDKFYIFKLKARQEPDKTEYQKDKEMFKKNLLTRQRLIIFNTWVNSLRQKAKVEIKQEML</sequence>
<evidence type="ECO:0000259" key="13">
    <source>
        <dbReference type="PROSITE" id="PS50198"/>
    </source>
</evidence>
<dbReference type="SUPFAM" id="SSF54534">
    <property type="entry name" value="FKBP-like"/>
    <property type="match status" value="2"/>
</dbReference>
<feature type="domain" description="PpiC" evidence="13">
    <location>
        <begin position="371"/>
        <end position="468"/>
    </location>
</feature>
<dbReference type="AlphaFoldDB" id="A0A7U4QKJ2"/>
<feature type="domain" description="PpiC" evidence="13">
    <location>
        <begin position="261"/>
        <end position="363"/>
    </location>
</feature>
<dbReference type="PANTHER" id="PTHR47529:SF1">
    <property type="entry name" value="PERIPLASMIC CHAPERONE PPID"/>
    <property type="match status" value="1"/>
</dbReference>
<evidence type="ECO:0000256" key="7">
    <source>
        <dbReference type="ARBA" id="ARBA00023186"/>
    </source>
</evidence>
<keyword evidence="15" id="KW-1185">Reference proteome</keyword>
<keyword evidence="11 14" id="KW-0413">Isomerase</keyword>
<keyword evidence="6 12" id="KW-0472">Membrane</keyword>
<keyword evidence="2" id="KW-1003">Cell membrane</keyword>
<dbReference type="EMBL" id="CP013015">
    <property type="protein sequence ID" value="AMM41044.1"/>
    <property type="molecule type" value="Genomic_DNA"/>
</dbReference>
<comment type="subcellular location">
    <subcellularLocation>
        <location evidence="1">Cell inner membrane</location>
        <topology evidence="1">Single-pass type II membrane protein</topology>
        <orientation evidence="1">Periplasmic side</orientation>
    </subcellularLocation>
</comment>
<protein>
    <recommendedName>
        <fullName evidence="9">Periplasmic chaperone PpiD</fullName>
    </recommendedName>
    <alternativeName>
        <fullName evidence="10">Periplasmic folding chaperone</fullName>
    </alternativeName>
</protein>
<proteinExistence type="inferred from homology"/>
<comment type="similarity">
    <text evidence="8">Belongs to the PpiD chaperone family.</text>
</comment>
<dbReference type="PANTHER" id="PTHR47529">
    <property type="entry name" value="PEPTIDYL-PROLYL CIS-TRANS ISOMERASE D"/>
    <property type="match status" value="1"/>
</dbReference>
<keyword evidence="11" id="KW-0697">Rotamase</keyword>
<keyword evidence="3" id="KW-0997">Cell inner membrane</keyword>
<keyword evidence="5 12" id="KW-1133">Transmembrane helix</keyword>
<dbReference type="InterPro" id="IPR023058">
    <property type="entry name" value="PPIase_PpiC_CS"/>
</dbReference>
<keyword evidence="7" id="KW-0143">Chaperone</keyword>
<evidence type="ECO:0000256" key="10">
    <source>
        <dbReference type="ARBA" id="ARBA00042775"/>
    </source>
</evidence>
<feature type="transmembrane region" description="Helical" evidence="12">
    <location>
        <begin position="12"/>
        <end position="31"/>
    </location>
</feature>
<organism evidence="14 15">
    <name type="scientific">Desulfofervidus auxilii</name>
    <dbReference type="NCBI Taxonomy" id="1621989"/>
    <lineage>
        <taxon>Bacteria</taxon>
        <taxon>Pseudomonadati</taxon>
        <taxon>Thermodesulfobacteriota</taxon>
        <taxon>Candidatus Desulfofervidia</taxon>
        <taxon>Candidatus Desulfofervidales</taxon>
        <taxon>Candidatus Desulfofervidaceae</taxon>
        <taxon>Candidatus Desulfofervidus</taxon>
    </lineage>
</organism>
<evidence type="ECO:0000256" key="12">
    <source>
        <dbReference type="SAM" id="Phobius"/>
    </source>
</evidence>
<evidence type="ECO:0000256" key="4">
    <source>
        <dbReference type="ARBA" id="ARBA00022692"/>
    </source>
</evidence>
<dbReference type="OrthoDB" id="9812372at2"/>
<evidence type="ECO:0000256" key="2">
    <source>
        <dbReference type="ARBA" id="ARBA00022475"/>
    </source>
</evidence>
<evidence type="ECO:0000256" key="8">
    <source>
        <dbReference type="ARBA" id="ARBA00038408"/>
    </source>
</evidence>
<dbReference type="InterPro" id="IPR000297">
    <property type="entry name" value="PPIase_PpiC"/>
</dbReference>
<dbReference type="Pfam" id="PF13616">
    <property type="entry name" value="Rotamase_3"/>
    <property type="match status" value="1"/>
</dbReference>
<name>A0A7U4QKJ2_DESA2</name>
<evidence type="ECO:0000313" key="14">
    <source>
        <dbReference type="EMBL" id="AMM41044.1"/>
    </source>
</evidence>
<dbReference type="Gene3D" id="3.10.50.40">
    <property type="match status" value="2"/>
</dbReference>